<name>A0A6A7N2I3_9BURK</name>
<dbReference type="AlphaFoldDB" id="A0A6A7N2I3"/>
<reference evidence="2 3" key="1">
    <citation type="submission" date="2019-10" db="EMBL/GenBank/DDBJ databases">
        <title>Two novel species isolated from a subtropical stream in China.</title>
        <authorList>
            <person name="Lu H."/>
        </authorList>
    </citation>
    <scope>NUCLEOTIDE SEQUENCE [LARGE SCALE GENOMIC DNA]</scope>
    <source>
        <strain evidence="2 3">FT29W</strain>
    </source>
</reference>
<comment type="caution">
    <text evidence="2">The sequence shown here is derived from an EMBL/GenBank/DDBJ whole genome shotgun (WGS) entry which is preliminary data.</text>
</comment>
<feature type="chain" id="PRO_5025348588" evidence="1">
    <location>
        <begin position="32"/>
        <end position="127"/>
    </location>
</feature>
<dbReference type="InterPro" id="IPR021333">
    <property type="entry name" value="DUF2946"/>
</dbReference>
<organism evidence="2 3">
    <name type="scientific">Rugamonas aquatica</name>
    <dbReference type="NCBI Taxonomy" id="2743357"/>
    <lineage>
        <taxon>Bacteria</taxon>
        <taxon>Pseudomonadati</taxon>
        <taxon>Pseudomonadota</taxon>
        <taxon>Betaproteobacteria</taxon>
        <taxon>Burkholderiales</taxon>
        <taxon>Oxalobacteraceae</taxon>
        <taxon>Telluria group</taxon>
        <taxon>Rugamonas</taxon>
    </lineage>
</organism>
<dbReference type="Pfam" id="PF11162">
    <property type="entry name" value="DUF2946"/>
    <property type="match status" value="1"/>
</dbReference>
<gene>
    <name evidence="2" type="ORF">GEV02_14155</name>
</gene>
<dbReference type="Proteomes" id="UP000440498">
    <property type="component" value="Unassembled WGS sequence"/>
</dbReference>
<accession>A0A6A7N2I3</accession>
<feature type="signal peptide" evidence="1">
    <location>
        <begin position="1"/>
        <end position="31"/>
    </location>
</feature>
<evidence type="ECO:0000313" key="3">
    <source>
        <dbReference type="Proteomes" id="UP000440498"/>
    </source>
</evidence>
<evidence type="ECO:0000256" key="1">
    <source>
        <dbReference type="SAM" id="SignalP"/>
    </source>
</evidence>
<evidence type="ECO:0000313" key="2">
    <source>
        <dbReference type="EMBL" id="MQA39294.1"/>
    </source>
</evidence>
<dbReference type="EMBL" id="WHUG01000005">
    <property type="protein sequence ID" value="MQA39294.1"/>
    <property type="molecule type" value="Genomic_DNA"/>
</dbReference>
<protein>
    <submittedName>
        <fullName evidence="2">DUF2946 domain-containing protein</fullName>
    </submittedName>
</protein>
<sequence length="127" mass="13035">MIEMAKRQTLHIWIALLAILFSALAPSISHALAAAGADTVEVCTVSGYKLVKLAPGDNGKAPASAKHGMEHCAFCATHGGSDAIPTAPATVLLADGGRAIYPSLFYAAPQPLHAWSAAHARAPPSLV</sequence>
<proteinExistence type="predicted"/>
<keyword evidence="3" id="KW-1185">Reference proteome</keyword>
<keyword evidence="1" id="KW-0732">Signal</keyword>